<accession>A0A7L8ZJ78</accession>
<gene>
    <name evidence="1" type="ORF">phi9184_ORF013</name>
</gene>
<protein>
    <submittedName>
        <fullName evidence="1">Tail tape measure protein</fullName>
    </submittedName>
</protein>
<dbReference type="EMBL" id="MT939242">
    <property type="protein sequence ID" value="QOI68832.1"/>
    <property type="molecule type" value="Genomic_DNA"/>
</dbReference>
<name>A0A7L8ZJ78_9CAUD</name>
<evidence type="ECO:0000313" key="1">
    <source>
        <dbReference type="EMBL" id="QOI68832.1"/>
    </source>
</evidence>
<sequence length="126" mass="13899">MCYNVLVKKNKLIGGTKMITLKLEIDGKVKEFKQKSVKVRSMREMLKFQARMAKVEAGEEQMSALEQIDSMIVLVADVFDNPEVNFDSIANGVEADKLNEVLGGVFDAIGGGKADSAKKEKKTSQK</sequence>
<organism evidence="1 2">
    <name type="scientific">Enterococcus phage 9184</name>
    <dbReference type="NCBI Taxonomy" id="2763103"/>
    <lineage>
        <taxon>Viruses</taxon>
        <taxon>Duplodnaviria</taxon>
        <taxon>Heunggongvirae</taxon>
        <taxon>Uroviricota</taxon>
        <taxon>Caudoviricetes</taxon>
        <taxon>Thiercelinvirus</taxon>
        <taxon>Thiercelinvirus v9184</taxon>
    </lineage>
</organism>
<keyword evidence="2" id="KW-1185">Reference proteome</keyword>
<reference evidence="1 2" key="1">
    <citation type="submission" date="2020-08" db="EMBL/GenBank/DDBJ databases">
        <authorList>
            <person name="Canfield G.S."/>
            <person name="Duerkop B.A."/>
        </authorList>
    </citation>
    <scope>NUCLEOTIDE SEQUENCE [LARGE SCALE GENOMIC DNA]</scope>
</reference>
<dbReference type="Proteomes" id="UP000593991">
    <property type="component" value="Segment"/>
</dbReference>
<dbReference type="Pfam" id="PF23857">
    <property type="entry name" value="Phage_TAC_19"/>
    <property type="match status" value="1"/>
</dbReference>
<proteinExistence type="predicted"/>
<evidence type="ECO:0000313" key="2">
    <source>
        <dbReference type="Proteomes" id="UP000593991"/>
    </source>
</evidence>
<dbReference type="NCBIfam" id="NF047360">
    <property type="entry name" value="tail_chap_PVL"/>
    <property type="match status" value="1"/>
</dbReference>
<dbReference type="InterPro" id="IPR057006">
    <property type="entry name" value="Phage_TAC_19"/>
</dbReference>